<evidence type="ECO:0000313" key="1">
    <source>
        <dbReference type="EMBL" id="KKM89236.1"/>
    </source>
</evidence>
<proteinExistence type="predicted"/>
<comment type="caution">
    <text evidence="1">The sequence shown here is derived from an EMBL/GenBank/DDBJ whole genome shotgun (WGS) entry which is preliminary data.</text>
</comment>
<name>A0A0F9LPW0_9ZZZZ</name>
<accession>A0A0F9LPW0</accession>
<dbReference type="AlphaFoldDB" id="A0A0F9LPW0"/>
<reference evidence="1" key="1">
    <citation type="journal article" date="2015" name="Nature">
        <title>Complex archaea that bridge the gap between prokaryotes and eukaryotes.</title>
        <authorList>
            <person name="Spang A."/>
            <person name="Saw J.H."/>
            <person name="Jorgensen S.L."/>
            <person name="Zaremba-Niedzwiedzka K."/>
            <person name="Martijn J."/>
            <person name="Lind A.E."/>
            <person name="van Eijk R."/>
            <person name="Schleper C."/>
            <person name="Guy L."/>
            <person name="Ettema T.J."/>
        </authorList>
    </citation>
    <scope>NUCLEOTIDE SEQUENCE</scope>
</reference>
<dbReference type="EMBL" id="LAZR01006851">
    <property type="protein sequence ID" value="KKM89236.1"/>
    <property type="molecule type" value="Genomic_DNA"/>
</dbReference>
<protein>
    <submittedName>
        <fullName evidence="1">Uncharacterized protein</fullName>
    </submittedName>
</protein>
<organism evidence="1">
    <name type="scientific">marine sediment metagenome</name>
    <dbReference type="NCBI Taxonomy" id="412755"/>
    <lineage>
        <taxon>unclassified sequences</taxon>
        <taxon>metagenomes</taxon>
        <taxon>ecological metagenomes</taxon>
    </lineage>
</organism>
<gene>
    <name evidence="1" type="ORF">LCGC14_1250760</name>
</gene>
<sequence length="381" mass="42764">MRSLHADLLSKIGGNIDPAIRLVFTSQDGGTTYDYSFDPTVTTNRSESLTLRLEPFDEYCQIQLRNDDLAVPSLVGYYIDLGLGANTDSGLRYGEFPRLWVKQQHTLSGGSKNGKKDLKVLLELEGVWAVLRELFVLIGTAPFYNDNFGNFTGKTIYGILEALLETFLYNMTGSIYDFTLDALGDQDDSIINSLVLEPVKDPERPLINQDAPGHSNETSLANYDTFVDVIAMLLGYTGSYLRADAGLSFKIIYPQSTDSVNETYYSSQSDGHVFYENTDREFLKIPNRVKVFGDTSEDQDWSSFVEGEAFSDDWTDSVYTGEYMHNLEIHRFGRGISQAAADALATFKLNKSLAETFAGRTVIPFDPRVELYDRVRILDTR</sequence>